<gene>
    <name evidence="2" type="ORF">PROFUN_04014</name>
</gene>
<name>A0A2P6NW56_9EUKA</name>
<keyword evidence="3" id="KW-1185">Reference proteome</keyword>
<dbReference type="Proteomes" id="UP000241769">
    <property type="component" value="Unassembled WGS sequence"/>
</dbReference>
<dbReference type="AlphaFoldDB" id="A0A2P6NW56"/>
<dbReference type="EMBL" id="MDYQ01000013">
    <property type="protein sequence ID" value="PRP88191.1"/>
    <property type="molecule type" value="Genomic_DNA"/>
</dbReference>
<organism evidence="2 3">
    <name type="scientific">Planoprotostelium fungivorum</name>
    <dbReference type="NCBI Taxonomy" id="1890364"/>
    <lineage>
        <taxon>Eukaryota</taxon>
        <taxon>Amoebozoa</taxon>
        <taxon>Evosea</taxon>
        <taxon>Variosea</taxon>
        <taxon>Cavosteliida</taxon>
        <taxon>Cavosteliaceae</taxon>
        <taxon>Planoprotostelium</taxon>
    </lineage>
</organism>
<evidence type="ECO:0000313" key="2">
    <source>
        <dbReference type="EMBL" id="PRP88191.1"/>
    </source>
</evidence>
<accession>A0A2P6NW56</accession>
<sequence>MTTSQSRSQWTRIQFEMKISPQQRKDQILEQLQKNNGKINKEQLGRRVQEITMNHIEEPNGTKSSDPEKCSGLPPTHSGRMYSTRELNDQLWATLNNQNNLKAYCQCIPVLASNDGDIMQ</sequence>
<evidence type="ECO:0000256" key="1">
    <source>
        <dbReference type="SAM" id="MobiDB-lite"/>
    </source>
</evidence>
<feature type="compositionally biased region" description="Basic and acidic residues" evidence="1">
    <location>
        <begin position="56"/>
        <end position="69"/>
    </location>
</feature>
<reference evidence="2 3" key="1">
    <citation type="journal article" date="2018" name="Genome Biol. Evol.">
        <title>Multiple Roots of Fruiting Body Formation in Amoebozoa.</title>
        <authorList>
            <person name="Hillmann F."/>
            <person name="Forbes G."/>
            <person name="Novohradska S."/>
            <person name="Ferling I."/>
            <person name="Riege K."/>
            <person name="Groth M."/>
            <person name="Westermann M."/>
            <person name="Marz M."/>
            <person name="Spaller T."/>
            <person name="Winckler T."/>
            <person name="Schaap P."/>
            <person name="Glockner G."/>
        </authorList>
    </citation>
    <scope>NUCLEOTIDE SEQUENCE [LARGE SCALE GENOMIC DNA]</scope>
    <source>
        <strain evidence="2 3">Jena</strain>
    </source>
</reference>
<feature type="region of interest" description="Disordered" evidence="1">
    <location>
        <begin position="56"/>
        <end position="82"/>
    </location>
</feature>
<evidence type="ECO:0000313" key="3">
    <source>
        <dbReference type="Proteomes" id="UP000241769"/>
    </source>
</evidence>
<comment type="caution">
    <text evidence="2">The sequence shown here is derived from an EMBL/GenBank/DDBJ whole genome shotgun (WGS) entry which is preliminary data.</text>
</comment>
<proteinExistence type="predicted"/>
<dbReference type="InParanoid" id="A0A2P6NW56"/>
<protein>
    <submittedName>
        <fullName evidence="2">Uncharacterized protein</fullName>
    </submittedName>
</protein>